<dbReference type="SFLD" id="SFLDG01150">
    <property type="entry name" value="Main.1:_Beta-like"/>
    <property type="match status" value="1"/>
</dbReference>
<dbReference type="CDD" id="cd03046">
    <property type="entry name" value="GST_N_GTT1_like"/>
    <property type="match status" value="1"/>
</dbReference>
<dbReference type="Pfam" id="PF02798">
    <property type="entry name" value="GST_N"/>
    <property type="match status" value="1"/>
</dbReference>
<dbReference type="EMBL" id="RFLY01000023">
    <property type="protein sequence ID" value="RMH87884.1"/>
    <property type="molecule type" value="Genomic_DNA"/>
</dbReference>
<evidence type="ECO:0000256" key="1">
    <source>
        <dbReference type="RuleBase" id="RU003494"/>
    </source>
</evidence>
<comment type="similarity">
    <text evidence="1">Belongs to the GST superfamily.</text>
</comment>
<comment type="caution">
    <text evidence="3">The sequence shown here is derived from an EMBL/GenBank/DDBJ whole genome shotgun (WGS) entry which is preliminary data.</text>
</comment>
<evidence type="ECO:0000259" key="2">
    <source>
        <dbReference type="PROSITE" id="PS50404"/>
    </source>
</evidence>
<accession>A0A3M2HQ57</accession>
<evidence type="ECO:0000313" key="3">
    <source>
        <dbReference type="EMBL" id="RMH87884.1"/>
    </source>
</evidence>
<gene>
    <name evidence="3" type="ORF">EBB59_12455</name>
</gene>
<proteinExistence type="inferred from homology"/>
<dbReference type="Pfam" id="PF00043">
    <property type="entry name" value="GST_C"/>
    <property type="match status" value="1"/>
</dbReference>
<dbReference type="InterPro" id="IPR004046">
    <property type="entry name" value="GST_C"/>
</dbReference>
<sequence>MNTQALTFYTHPMSRGRTVRWMLEECGADYDTVPLDYGTTMKAPGYLAINPMGKVPALTDGDAVLTEVAAILLHLAERFPERHLAPPPGTPERTSYYRWIAFVSGPLETLMSAKSTGHLGEPTSMGYGTEDDVLNTLDDLVGERDFIAGDRFTAADLLLAAYLAFYMQFKMIEPRPNFVRYTELHRSRPASVRADAIDERLLAKQARPG</sequence>
<dbReference type="AlphaFoldDB" id="A0A3M2HQ57"/>
<dbReference type="InterPro" id="IPR040079">
    <property type="entry name" value="Glutathione_S-Trfase"/>
</dbReference>
<dbReference type="PROSITE" id="PS50404">
    <property type="entry name" value="GST_NTER"/>
    <property type="match status" value="1"/>
</dbReference>
<keyword evidence="3" id="KW-0808">Transferase</keyword>
<dbReference type="Gene3D" id="1.20.1050.10">
    <property type="match status" value="1"/>
</dbReference>
<dbReference type="SUPFAM" id="SSF52833">
    <property type="entry name" value="Thioredoxin-like"/>
    <property type="match status" value="1"/>
</dbReference>
<dbReference type="OrthoDB" id="5740960at2"/>
<keyword evidence="4" id="KW-1185">Reference proteome</keyword>
<dbReference type="GO" id="GO:0016740">
    <property type="term" value="F:transferase activity"/>
    <property type="evidence" value="ECO:0007669"/>
    <property type="project" value="UniProtKB-KW"/>
</dbReference>
<dbReference type="SFLD" id="SFLDG00358">
    <property type="entry name" value="Main_(cytGST)"/>
    <property type="match status" value="1"/>
</dbReference>
<feature type="domain" description="GST N-terminal" evidence="2">
    <location>
        <begin position="4"/>
        <end position="83"/>
    </location>
</feature>
<dbReference type="SFLD" id="SFLDS00019">
    <property type="entry name" value="Glutathione_Transferase_(cytos"/>
    <property type="match status" value="1"/>
</dbReference>
<dbReference type="InterPro" id="IPR036282">
    <property type="entry name" value="Glutathione-S-Trfase_C_sf"/>
</dbReference>
<dbReference type="SUPFAM" id="SSF47616">
    <property type="entry name" value="GST C-terminal domain-like"/>
    <property type="match status" value="1"/>
</dbReference>
<name>A0A3M2HQ57_9GAMM</name>
<dbReference type="RefSeq" id="WP_122102476.1">
    <property type="nucleotide sequence ID" value="NZ_RFLY01000023.1"/>
</dbReference>
<dbReference type="PANTHER" id="PTHR44051:SF21">
    <property type="entry name" value="GLUTATHIONE S-TRANSFERASE FAMILY PROTEIN"/>
    <property type="match status" value="1"/>
</dbReference>
<dbReference type="InterPro" id="IPR004045">
    <property type="entry name" value="Glutathione_S-Trfase_N"/>
</dbReference>
<protein>
    <submittedName>
        <fullName evidence="3">Glutathione S-transferase</fullName>
    </submittedName>
</protein>
<reference evidence="3 4" key="1">
    <citation type="submission" date="2018-10" db="EMBL/GenBank/DDBJ databases">
        <title>Proposal of Lysobacter pythonis sp. nov. isolated from royal pythons (Python regius).</title>
        <authorList>
            <person name="Hans-Juergen B."/>
            <person name="Huptas C."/>
            <person name="Sandra B."/>
            <person name="Igor L."/>
            <person name="Joachim S."/>
            <person name="Siegfried S."/>
            <person name="Mareike W."/>
            <person name="Peter K."/>
        </authorList>
    </citation>
    <scope>NUCLEOTIDE SEQUENCE [LARGE SCALE GENOMIC DNA]</scope>
    <source>
        <strain evidence="3 4">4284/11</strain>
    </source>
</reference>
<organism evidence="3 4">
    <name type="scientific">Solilutibacter pythonis</name>
    <dbReference type="NCBI Taxonomy" id="2483112"/>
    <lineage>
        <taxon>Bacteria</taxon>
        <taxon>Pseudomonadati</taxon>
        <taxon>Pseudomonadota</taxon>
        <taxon>Gammaproteobacteria</taxon>
        <taxon>Lysobacterales</taxon>
        <taxon>Lysobacteraceae</taxon>
        <taxon>Solilutibacter</taxon>
    </lineage>
</organism>
<dbReference type="Gene3D" id="3.40.30.10">
    <property type="entry name" value="Glutaredoxin"/>
    <property type="match status" value="1"/>
</dbReference>
<dbReference type="InterPro" id="IPR036249">
    <property type="entry name" value="Thioredoxin-like_sf"/>
</dbReference>
<evidence type="ECO:0000313" key="4">
    <source>
        <dbReference type="Proteomes" id="UP000275012"/>
    </source>
</evidence>
<dbReference type="CDD" id="cd03207">
    <property type="entry name" value="GST_C_8"/>
    <property type="match status" value="1"/>
</dbReference>
<dbReference type="PANTHER" id="PTHR44051">
    <property type="entry name" value="GLUTATHIONE S-TRANSFERASE-RELATED"/>
    <property type="match status" value="1"/>
</dbReference>
<dbReference type="Proteomes" id="UP000275012">
    <property type="component" value="Unassembled WGS sequence"/>
</dbReference>